<dbReference type="InterPro" id="IPR006439">
    <property type="entry name" value="HAD-SF_hydro_IA"/>
</dbReference>
<gene>
    <name evidence="1" type="ORF">HNR73_003558</name>
</gene>
<dbReference type="RefSeq" id="WP_184788556.1">
    <property type="nucleotide sequence ID" value="NZ_BONT01000076.1"/>
</dbReference>
<proteinExistence type="predicted"/>
<dbReference type="PANTHER" id="PTHR46649">
    <property type="match status" value="1"/>
</dbReference>
<dbReference type="PANTHER" id="PTHR46649:SF4">
    <property type="entry name" value="HALOACID DEHALOGENASE-LIKE HYDROLASE (HAD) SUPERFAMILY PROTEIN"/>
    <property type="match status" value="1"/>
</dbReference>
<dbReference type="GO" id="GO:0016787">
    <property type="term" value="F:hydrolase activity"/>
    <property type="evidence" value="ECO:0007669"/>
    <property type="project" value="UniProtKB-KW"/>
</dbReference>
<name>A0A841FIJ6_9ACTN</name>
<dbReference type="Pfam" id="PF00702">
    <property type="entry name" value="Hydrolase"/>
    <property type="match status" value="1"/>
</dbReference>
<reference evidence="1 2" key="1">
    <citation type="submission" date="2020-08" db="EMBL/GenBank/DDBJ databases">
        <title>Genomic Encyclopedia of Type Strains, Phase IV (KMG-IV): sequencing the most valuable type-strain genomes for metagenomic binning, comparative biology and taxonomic classification.</title>
        <authorList>
            <person name="Goeker M."/>
        </authorList>
    </citation>
    <scope>NUCLEOTIDE SEQUENCE [LARGE SCALE GENOMIC DNA]</scope>
    <source>
        <strain evidence="1 2">YIM 65646</strain>
    </source>
</reference>
<dbReference type="NCBIfam" id="TIGR01509">
    <property type="entry name" value="HAD-SF-IA-v3"/>
    <property type="match status" value="1"/>
</dbReference>
<protein>
    <submittedName>
        <fullName evidence="1">HAD superfamily hydrolase (TIGR01509 family)</fullName>
    </submittedName>
</protein>
<dbReference type="Proteomes" id="UP000548476">
    <property type="component" value="Unassembled WGS sequence"/>
</dbReference>
<dbReference type="SFLD" id="SFLDG01129">
    <property type="entry name" value="C1.5:_HAD__Beta-PGM__Phosphata"/>
    <property type="match status" value="1"/>
</dbReference>
<dbReference type="InterPro" id="IPR023214">
    <property type="entry name" value="HAD_sf"/>
</dbReference>
<comment type="caution">
    <text evidence="1">The sequence shown here is derived from an EMBL/GenBank/DDBJ whole genome shotgun (WGS) entry which is preliminary data.</text>
</comment>
<dbReference type="EMBL" id="JACHGT010000007">
    <property type="protein sequence ID" value="MBB6035694.1"/>
    <property type="molecule type" value="Genomic_DNA"/>
</dbReference>
<sequence length="238" mass="24970">MAGNTPKAVLLDFHGTLAQVEPAPVAVARAAASCEVELDPIRITAIADALNLAGWPSGPGPARVRPHLAAAWANRDLSEADHEEAFTGLAAQIWADNPRLGFEGLADALYARLVAPDGWLAYADTVPTLTALKERGIPTAVISNIGFDLRPVAKDLGLDVLVDTWLLSYELGVCKPDPAIFHRASMLLDVEPEECLMVGDTLADAAASTLGCATLLLPASPAGSVHGLDAVIRLTDRN</sequence>
<keyword evidence="1" id="KW-0378">Hydrolase</keyword>
<dbReference type="InterPro" id="IPR036412">
    <property type="entry name" value="HAD-like_sf"/>
</dbReference>
<dbReference type="SFLD" id="SFLDS00003">
    <property type="entry name" value="Haloacid_Dehalogenase"/>
    <property type="match status" value="1"/>
</dbReference>
<dbReference type="NCBIfam" id="TIGR01549">
    <property type="entry name" value="HAD-SF-IA-v1"/>
    <property type="match status" value="1"/>
</dbReference>
<dbReference type="SUPFAM" id="SSF56784">
    <property type="entry name" value="HAD-like"/>
    <property type="match status" value="1"/>
</dbReference>
<organism evidence="1 2">
    <name type="scientific">Phytomonospora endophytica</name>
    <dbReference type="NCBI Taxonomy" id="714109"/>
    <lineage>
        <taxon>Bacteria</taxon>
        <taxon>Bacillati</taxon>
        <taxon>Actinomycetota</taxon>
        <taxon>Actinomycetes</taxon>
        <taxon>Micromonosporales</taxon>
        <taxon>Micromonosporaceae</taxon>
        <taxon>Phytomonospora</taxon>
    </lineage>
</organism>
<dbReference type="AlphaFoldDB" id="A0A841FIJ6"/>
<keyword evidence="2" id="KW-1185">Reference proteome</keyword>
<evidence type="ECO:0000313" key="2">
    <source>
        <dbReference type="Proteomes" id="UP000548476"/>
    </source>
</evidence>
<evidence type="ECO:0000313" key="1">
    <source>
        <dbReference type="EMBL" id="MBB6035694.1"/>
    </source>
</evidence>
<accession>A0A841FIJ6</accession>
<dbReference type="Gene3D" id="3.40.50.1000">
    <property type="entry name" value="HAD superfamily/HAD-like"/>
    <property type="match status" value="1"/>
</dbReference>
<dbReference type="PRINTS" id="PR00413">
    <property type="entry name" value="HADHALOGNASE"/>
</dbReference>